<name>A0A517SFC5_9PLAN</name>
<organism evidence="1 2">
    <name type="scientific">Caulifigura coniformis</name>
    <dbReference type="NCBI Taxonomy" id="2527983"/>
    <lineage>
        <taxon>Bacteria</taxon>
        <taxon>Pseudomonadati</taxon>
        <taxon>Planctomycetota</taxon>
        <taxon>Planctomycetia</taxon>
        <taxon>Planctomycetales</taxon>
        <taxon>Planctomycetaceae</taxon>
        <taxon>Caulifigura</taxon>
    </lineage>
</organism>
<dbReference type="InParanoid" id="A0A517SFC5"/>
<dbReference type="GO" id="GO:0003887">
    <property type="term" value="F:DNA-directed DNA polymerase activity"/>
    <property type="evidence" value="ECO:0007669"/>
    <property type="project" value="UniProtKB-EC"/>
</dbReference>
<keyword evidence="1" id="KW-0548">Nucleotidyltransferase</keyword>
<dbReference type="InterPro" id="IPR004622">
    <property type="entry name" value="DNA_pol_HolB"/>
</dbReference>
<protein>
    <submittedName>
        <fullName evidence="1">DNA polymerase III subunit tau</fullName>
        <ecNumber evidence="1">2.7.7.7</ecNumber>
    </submittedName>
</protein>
<dbReference type="AlphaFoldDB" id="A0A517SFC5"/>
<keyword evidence="2" id="KW-1185">Reference proteome</keyword>
<dbReference type="SUPFAM" id="SSF52540">
    <property type="entry name" value="P-loop containing nucleoside triphosphate hydrolases"/>
    <property type="match status" value="1"/>
</dbReference>
<dbReference type="FunCoup" id="A0A517SFC5">
    <property type="interactions" value="161"/>
</dbReference>
<evidence type="ECO:0000313" key="1">
    <source>
        <dbReference type="EMBL" id="QDT54832.1"/>
    </source>
</evidence>
<dbReference type="InterPro" id="IPR027417">
    <property type="entry name" value="P-loop_NTPase"/>
</dbReference>
<sequence length="347" mass="37624">MDNHSPILWSRLRGHAAQIAMLRRAALRGRLAHGYLFLGPAGIGKRIVARGLAQALFCRETNEQELDPCGHCPACKQVAALTHPDLLEIGCPEGKRELSIDLIAGSKDRRGREGLCHDLSLRPMSASRRVAIIDDAERMNDESANALLKTLEEPAPGSILILIAADLEPILPTIRSRCQPLWFGALSNDDVAVLLKEGGMAEAEARSAAAEASGSVETARKLLEPGLAELRNVIRSGLANPRFSSLTLATQVSEAIESASSNTAEQRENATWAIRFAIDHFRNVVRNTAENDIDKQDRAAAGLERCYDAIRHLEQSMPVPLCMGGLMDDLSKIARTGSSALSSPMLW</sequence>
<dbReference type="GO" id="GO:0008408">
    <property type="term" value="F:3'-5' exonuclease activity"/>
    <property type="evidence" value="ECO:0007669"/>
    <property type="project" value="InterPro"/>
</dbReference>
<gene>
    <name evidence="1" type="primary">dnaX_2</name>
    <name evidence="1" type="ORF">Pan44_28700</name>
</gene>
<dbReference type="GO" id="GO:0006261">
    <property type="term" value="P:DNA-templated DNA replication"/>
    <property type="evidence" value="ECO:0007669"/>
    <property type="project" value="TreeGrafter"/>
</dbReference>
<proteinExistence type="predicted"/>
<dbReference type="EMBL" id="CP036271">
    <property type="protein sequence ID" value="QDT54832.1"/>
    <property type="molecule type" value="Genomic_DNA"/>
</dbReference>
<dbReference type="OrthoDB" id="9810148at2"/>
<dbReference type="RefSeq" id="WP_145030654.1">
    <property type="nucleotide sequence ID" value="NZ_CP036271.1"/>
</dbReference>
<reference evidence="1 2" key="1">
    <citation type="submission" date="2019-02" db="EMBL/GenBank/DDBJ databases">
        <title>Deep-cultivation of Planctomycetes and their phenomic and genomic characterization uncovers novel biology.</title>
        <authorList>
            <person name="Wiegand S."/>
            <person name="Jogler M."/>
            <person name="Boedeker C."/>
            <person name="Pinto D."/>
            <person name="Vollmers J."/>
            <person name="Rivas-Marin E."/>
            <person name="Kohn T."/>
            <person name="Peeters S.H."/>
            <person name="Heuer A."/>
            <person name="Rast P."/>
            <person name="Oberbeckmann S."/>
            <person name="Bunk B."/>
            <person name="Jeske O."/>
            <person name="Meyerdierks A."/>
            <person name="Storesund J.E."/>
            <person name="Kallscheuer N."/>
            <person name="Luecker S."/>
            <person name="Lage O.M."/>
            <person name="Pohl T."/>
            <person name="Merkel B.J."/>
            <person name="Hornburger P."/>
            <person name="Mueller R.-W."/>
            <person name="Bruemmer F."/>
            <person name="Labrenz M."/>
            <person name="Spormann A.M."/>
            <person name="Op den Camp H."/>
            <person name="Overmann J."/>
            <person name="Amann R."/>
            <person name="Jetten M.S.M."/>
            <person name="Mascher T."/>
            <person name="Medema M.H."/>
            <person name="Devos D.P."/>
            <person name="Kaster A.-K."/>
            <person name="Ovreas L."/>
            <person name="Rohde M."/>
            <person name="Galperin M.Y."/>
            <person name="Jogler C."/>
        </authorList>
    </citation>
    <scope>NUCLEOTIDE SEQUENCE [LARGE SCALE GENOMIC DNA]</scope>
    <source>
        <strain evidence="1 2">Pan44</strain>
    </source>
</reference>
<dbReference type="PANTHER" id="PTHR11669:SF8">
    <property type="entry name" value="DNA POLYMERASE III SUBUNIT DELTA"/>
    <property type="match status" value="1"/>
</dbReference>
<dbReference type="NCBIfam" id="TIGR00678">
    <property type="entry name" value="holB"/>
    <property type="match status" value="1"/>
</dbReference>
<dbReference type="InterPro" id="IPR050238">
    <property type="entry name" value="DNA_Rep/Repair_Clamp_Loader"/>
</dbReference>
<dbReference type="Pfam" id="PF13177">
    <property type="entry name" value="DNA_pol3_delta2"/>
    <property type="match status" value="1"/>
</dbReference>
<keyword evidence="1" id="KW-0808">Transferase</keyword>
<dbReference type="Proteomes" id="UP000315700">
    <property type="component" value="Chromosome"/>
</dbReference>
<accession>A0A517SFC5</accession>
<dbReference type="PANTHER" id="PTHR11669">
    <property type="entry name" value="REPLICATION FACTOR C / DNA POLYMERASE III GAMMA-TAU SUBUNIT"/>
    <property type="match status" value="1"/>
</dbReference>
<dbReference type="EC" id="2.7.7.7" evidence="1"/>
<dbReference type="KEGG" id="ccos:Pan44_28700"/>
<dbReference type="Gene3D" id="3.40.50.300">
    <property type="entry name" value="P-loop containing nucleotide triphosphate hydrolases"/>
    <property type="match status" value="1"/>
</dbReference>
<dbReference type="CDD" id="cd00009">
    <property type="entry name" value="AAA"/>
    <property type="match status" value="1"/>
</dbReference>
<evidence type="ECO:0000313" key="2">
    <source>
        <dbReference type="Proteomes" id="UP000315700"/>
    </source>
</evidence>